<evidence type="ECO:0000256" key="6">
    <source>
        <dbReference type="SAM" id="MobiDB-lite"/>
    </source>
</evidence>
<reference evidence="7 8" key="1">
    <citation type="submission" date="2019-02" db="EMBL/GenBank/DDBJ databases">
        <title>Planctomycetal bacteria perform biofilm scaping via a novel small molecule.</title>
        <authorList>
            <person name="Jeske O."/>
            <person name="Boedeker C."/>
            <person name="Wiegand S."/>
            <person name="Breitling P."/>
            <person name="Kallscheuer N."/>
            <person name="Jogler M."/>
            <person name="Rohde M."/>
            <person name="Petersen J."/>
            <person name="Medema M.H."/>
            <person name="Surup F."/>
            <person name="Jogler C."/>
        </authorList>
    </citation>
    <scope>NUCLEOTIDE SEQUENCE [LARGE SCALE GENOMIC DNA]</scope>
    <source>
        <strain evidence="7 8">Mal15</strain>
    </source>
</reference>
<evidence type="ECO:0000256" key="4">
    <source>
        <dbReference type="ARBA" id="ARBA00022691"/>
    </source>
</evidence>
<dbReference type="UniPathway" id="UPA00079">
    <property type="reaction ID" value="UER00169"/>
</dbReference>
<evidence type="ECO:0000256" key="3">
    <source>
        <dbReference type="ARBA" id="ARBA00022679"/>
    </source>
</evidence>
<evidence type="ECO:0000313" key="7">
    <source>
        <dbReference type="EMBL" id="QEF99923.1"/>
    </source>
</evidence>
<dbReference type="CDD" id="cd02440">
    <property type="entry name" value="AdoMet_MTases"/>
    <property type="match status" value="1"/>
</dbReference>
<gene>
    <name evidence="7" type="primary">ubiE_4</name>
    <name evidence="5" type="synonym">menG</name>
    <name evidence="7" type="ORF">Mal15_39900</name>
</gene>
<dbReference type="PROSITE" id="PS51608">
    <property type="entry name" value="SAM_MT_UBIE"/>
    <property type="match status" value="1"/>
</dbReference>
<dbReference type="EC" id="2.1.1.163" evidence="5"/>
<comment type="caution">
    <text evidence="5">Lacks conserved residue(s) required for the propagation of feature annotation.</text>
</comment>
<dbReference type="PROSITE" id="PS01183">
    <property type="entry name" value="UBIE_1"/>
    <property type="match status" value="1"/>
</dbReference>
<dbReference type="GO" id="GO:0032259">
    <property type="term" value="P:methylation"/>
    <property type="evidence" value="ECO:0007669"/>
    <property type="project" value="UniProtKB-KW"/>
</dbReference>
<evidence type="ECO:0000256" key="2">
    <source>
        <dbReference type="ARBA" id="ARBA00022603"/>
    </source>
</evidence>
<name>A0A5B9MGE0_9BACT</name>
<sequence>MTANVTEHEPTRSAPPPQSSAGELDKSNARVREMFRQIAPRYDLMNHLLSLNIDKYWRTQAVKRLRLAPGVPALDVCTGTGDLAIAIADAAPEDVAVVGSDFCYAMLEIARRKRVAGTRSESIEFLEADSQQLPFPADRFQCVTVAFGLRNVADTDRGLQEMTRVCRPGGQVMVLEFSKPTMMGLRQTYNFYFKHILPKVGQWFARNNKSAYSYLPDSVSRFPDGQALADRMLAAGLTDVKFTPLTFGVCTIYEGTKPLADEPSGASP</sequence>
<dbReference type="Gene3D" id="3.40.50.150">
    <property type="entry name" value="Vaccinia Virus protein VP39"/>
    <property type="match status" value="1"/>
</dbReference>
<comment type="pathway">
    <text evidence="5">Quinol/quinone metabolism; menaquinone biosynthesis; menaquinol from 1,4-dihydroxy-2-naphthoate: step 2/2.</text>
</comment>
<dbReference type="KEGG" id="smam:Mal15_39900"/>
<evidence type="ECO:0000256" key="5">
    <source>
        <dbReference type="HAMAP-Rule" id="MF_01813"/>
    </source>
</evidence>
<dbReference type="RefSeq" id="WP_147869246.1">
    <property type="nucleotide sequence ID" value="NZ_CP036264.1"/>
</dbReference>
<feature type="region of interest" description="Disordered" evidence="6">
    <location>
        <begin position="1"/>
        <end position="26"/>
    </location>
</feature>
<protein>
    <recommendedName>
        <fullName evidence="5">Demethylmenaquinone methyltransferase</fullName>
        <ecNumber evidence="5">2.1.1.163</ecNumber>
    </recommendedName>
</protein>
<evidence type="ECO:0000256" key="1">
    <source>
        <dbReference type="ARBA" id="ARBA00022428"/>
    </source>
</evidence>
<keyword evidence="8" id="KW-1185">Reference proteome</keyword>
<feature type="binding site" evidence="5">
    <location>
        <position position="101"/>
    </location>
    <ligand>
        <name>S-adenosyl-L-methionine</name>
        <dbReference type="ChEBI" id="CHEBI:59789"/>
    </ligand>
</feature>
<dbReference type="GO" id="GO:0009234">
    <property type="term" value="P:menaquinone biosynthetic process"/>
    <property type="evidence" value="ECO:0007669"/>
    <property type="project" value="UniProtKB-UniRule"/>
</dbReference>
<dbReference type="PANTHER" id="PTHR43591">
    <property type="entry name" value="METHYLTRANSFERASE"/>
    <property type="match status" value="1"/>
</dbReference>
<dbReference type="EMBL" id="CP036264">
    <property type="protein sequence ID" value="QEF99923.1"/>
    <property type="molecule type" value="Genomic_DNA"/>
</dbReference>
<keyword evidence="1 5" id="KW-0474">Menaquinone biosynthesis</keyword>
<proteinExistence type="inferred from homology"/>
<comment type="catalytic activity">
    <reaction evidence="5">
        <text>a 2-demethylmenaquinol + S-adenosyl-L-methionine = a menaquinol + S-adenosyl-L-homocysteine + H(+)</text>
        <dbReference type="Rhea" id="RHEA:42640"/>
        <dbReference type="Rhea" id="RHEA-COMP:9539"/>
        <dbReference type="Rhea" id="RHEA-COMP:9563"/>
        <dbReference type="ChEBI" id="CHEBI:15378"/>
        <dbReference type="ChEBI" id="CHEBI:18151"/>
        <dbReference type="ChEBI" id="CHEBI:55437"/>
        <dbReference type="ChEBI" id="CHEBI:57856"/>
        <dbReference type="ChEBI" id="CHEBI:59789"/>
        <dbReference type="EC" id="2.1.1.163"/>
    </reaction>
</comment>
<feature type="compositionally biased region" description="Basic and acidic residues" evidence="6">
    <location>
        <begin position="1"/>
        <end position="11"/>
    </location>
</feature>
<dbReference type="InterPro" id="IPR023576">
    <property type="entry name" value="UbiE/COQ5_MeTrFase_CS"/>
</dbReference>
<dbReference type="InterPro" id="IPR029063">
    <property type="entry name" value="SAM-dependent_MTases_sf"/>
</dbReference>
<comment type="function">
    <text evidence="5">Methyltransferase required for the conversion of demethylmenaquinol (DMKH2) to menaquinol (MKH2).</text>
</comment>
<dbReference type="Pfam" id="PF01209">
    <property type="entry name" value="Ubie_methyltran"/>
    <property type="match status" value="1"/>
</dbReference>
<dbReference type="SUPFAM" id="SSF53335">
    <property type="entry name" value="S-adenosyl-L-methionine-dependent methyltransferases"/>
    <property type="match status" value="1"/>
</dbReference>
<dbReference type="GO" id="GO:0043770">
    <property type="term" value="F:demethylmenaquinone methyltransferase activity"/>
    <property type="evidence" value="ECO:0007669"/>
    <property type="project" value="UniProtKB-UniRule"/>
</dbReference>
<comment type="similarity">
    <text evidence="5">Belongs to the class I-like SAM-binding methyltransferase superfamily. MenG/UbiE family.</text>
</comment>
<dbReference type="PROSITE" id="PS01184">
    <property type="entry name" value="UBIE_2"/>
    <property type="match status" value="1"/>
</dbReference>
<organism evidence="7 8">
    <name type="scientific">Stieleria maiorica</name>
    <dbReference type="NCBI Taxonomy" id="2795974"/>
    <lineage>
        <taxon>Bacteria</taxon>
        <taxon>Pseudomonadati</taxon>
        <taxon>Planctomycetota</taxon>
        <taxon>Planctomycetia</taxon>
        <taxon>Pirellulales</taxon>
        <taxon>Pirellulaceae</taxon>
        <taxon>Stieleria</taxon>
    </lineage>
</organism>
<dbReference type="Proteomes" id="UP000321353">
    <property type="component" value="Chromosome"/>
</dbReference>
<keyword evidence="3 5" id="KW-0808">Transferase</keyword>
<dbReference type="NCBIfam" id="NF001244">
    <property type="entry name" value="PRK00216.1-5"/>
    <property type="match status" value="1"/>
</dbReference>
<dbReference type="NCBIfam" id="TIGR01934">
    <property type="entry name" value="MenG_MenH_UbiE"/>
    <property type="match status" value="1"/>
</dbReference>
<evidence type="ECO:0000313" key="8">
    <source>
        <dbReference type="Proteomes" id="UP000321353"/>
    </source>
</evidence>
<accession>A0A5B9MGE0</accession>
<keyword evidence="4 5" id="KW-0949">S-adenosyl-L-methionine</keyword>
<dbReference type="HAMAP" id="MF_01813">
    <property type="entry name" value="MenG_UbiE_methyltr"/>
    <property type="match status" value="1"/>
</dbReference>
<dbReference type="InterPro" id="IPR004033">
    <property type="entry name" value="UbiE/COQ5_MeTrFase"/>
</dbReference>
<feature type="binding site" evidence="5">
    <location>
        <position position="80"/>
    </location>
    <ligand>
        <name>S-adenosyl-L-methionine</name>
        <dbReference type="ChEBI" id="CHEBI:59789"/>
    </ligand>
</feature>
<keyword evidence="2 5" id="KW-0489">Methyltransferase</keyword>
<dbReference type="PANTHER" id="PTHR43591:SF24">
    <property type="entry name" value="2-METHOXY-6-POLYPRENYL-1,4-BENZOQUINOL METHYLASE, MITOCHONDRIAL"/>
    <property type="match status" value="1"/>
</dbReference>
<feature type="binding site" evidence="5">
    <location>
        <begin position="129"/>
        <end position="130"/>
    </location>
    <ligand>
        <name>S-adenosyl-L-methionine</name>
        <dbReference type="ChEBI" id="CHEBI:59789"/>
    </ligand>
</feature>
<dbReference type="AlphaFoldDB" id="A0A5B9MGE0"/>